<feature type="region of interest" description="Disordered" evidence="1">
    <location>
        <begin position="1"/>
        <end position="23"/>
    </location>
</feature>
<evidence type="ECO:0000313" key="3">
    <source>
        <dbReference type="Proteomes" id="UP001254608"/>
    </source>
</evidence>
<sequence>MMNMHTWPSVPSDNSRPPSAHTPTHRLLQAGALALSAALAGCGNNPDDPTHGSTSISAPESCAPGRQFAPLLAPRAVVESGIAGGCVGCRVVDANAVVDQDLQNHATMQVGLGLAGTAFVSVFDSARVNPAGAQVGFLVAADDGAVPLTVAVGQQTTITTFLGGQEQESTRASEGSPPIALQILNVPALLPPAPNLATRYVGLVAGREFDQVRLDFGGAVNLLNSLRVYAICLSGGS</sequence>
<protein>
    <recommendedName>
        <fullName evidence="4">Lipoprotein</fullName>
    </recommendedName>
</protein>
<comment type="caution">
    <text evidence="2">The sequence shown here is derived from an EMBL/GenBank/DDBJ whole genome shotgun (WGS) entry which is preliminary data.</text>
</comment>
<organism evidence="2 3">
    <name type="scientific">Banduia mediterranea</name>
    <dbReference type="NCBI Taxonomy" id="3075609"/>
    <lineage>
        <taxon>Bacteria</taxon>
        <taxon>Pseudomonadati</taxon>
        <taxon>Pseudomonadota</taxon>
        <taxon>Gammaproteobacteria</taxon>
        <taxon>Nevskiales</taxon>
        <taxon>Algiphilaceae</taxon>
        <taxon>Banduia</taxon>
    </lineage>
</organism>
<dbReference type="Proteomes" id="UP001254608">
    <property type="component" value="Unassembled WGS sequence"/>
</dbReference>
<evidence type="ECO:0000313" key="2">
    <source>
        <dbReference type="EMBL" id="MDT0496211.1"/>
    </source>
</evidence>
<keyword evidence="3" id="KW-1185">Reference proteome</keyword>
<accession>A0ABU2WED1</accession>
<name>A0ABU2WED1_9GAMM</name>
<evidence type="ECO:0008006" key="4">
    <source>
        <dbReference type="Google" id="ProtNLM"/>
    </source>
</evidence>
<gene>
    <name evidence="2" type="ORF">RM530_02365</name>
</gene>
<proteinExistence type="predicted"/>
<reference evidence="2 3" key="1">
    <citation type="submission" date="2023-09" db="EMBL/GenBank/DDBJ databases">
        <authorList>
            <person name="Rey-Velasco X."/>
        </authorList>
    </citation>
    <scope>NUCLEOTIDE SEQUENCE [LARGE SCALE GENOMIC DNA]</scope>
    <source>
        <strain evidence="2 3">W345</strain>
    </source>
</reference>
<dbReference type="RefSeq" id="WP_311363600.1">
    <property type="nucleotide sequence ID" value="NZ_JAVRIC010000002.1"/>
</dbReference>
<evidence type="ECO:0000256" key="1">
    <source>
        <dbReference type="SAM" id="MobiDB-lite"/>
    </source>
</evidence>
<dbReference type="EMBL" id="JAVRIC010000002">
    <property type="protein sequence ID" value="MDT0496211.1"/>
    <property type="molecule type" value="Genomic_DNA"/>
</dbReference>